<evidence type="ECO:0000256" key="2">
    <source>
        <dbReference type="SAM" id="MobiDB-lite"/>
    </source>
</evidence>
<gene>
    <name evidence="3" type="ORF">TGP89_266380</name>
</gene>
<feature type="region of interest" description="Disordered" evidence="2">
    <location>
        <begin position="376"/>
        <end position="410"/>
    </location>
</feature>
<name>A0A086JE68_TOXGO</name>
<feature type="compositionally biased region" description="Low complexity" evidence="2">
    <location>
        <begin position="44"/>
        <end position="71"/>
    </location>
</feature>
<evidence type="ECO:0000313" key="3">
    <source>
        <dbReference type="EMBL" id="KFG30436.1"/>
    </source>
</evidence>
<feature type="compositionally biased region" description="Basic and acidic residues" evidence="2">
    <location>
        <begin position="576"/>
        <end position="599"/>
    </location>
</feature>
<feature type="compositionally biased region" description="Low complexity" evidence="2">
    <location>
        <begin position="317"/>
        <end position="333"/>
    </location>
</feature>
<proteinExistence type="predicted"/>
<dbReference type="OrthoDB" id="10497745at2759"/>
<organism evidence="3 4">
    <name type="scientific">Toxoplasma gondii p89</name>
    <dbReference type="NCBI Taxonomy" id="943119"/>
    <lineage>
        <taxon>Eukaryota</taxon>
        <taxon>Sar</taxon>
        <taxon>Alveolata</taxon>
        <taxon>Apicomplexa</taxon>
        <taxon>Conoidasida</taxon>
        <taxon>Coccidia</taxon>
        <taxon>Eucoccidiorida</taxon>
        <taxon>Eimeriorina</taxon>
        <taxon>Sarcocystidae</taxon>
        <taxon>Toxoplasma</taxon>
    </lineage>
</organism>
<feature type="region of interest" description="Disordered" evidence="2">
    <location>
        <begin position="576"/>
        <end position="612"/>
    </location>
</feature>
<accession>A0A086JE68</accession>
<feature type="region of interest" description="Disordered" evidence="2">
    <location>
        <begin position="177"/>
        <end position="349"/>
    </location>
</feature>
<feature type="compositionally biased region" description="Polar residues" evidence="2">
    <location>
        <begin position="600"/>
        <end position="612"/>
    </location>
</feature>
<feature type="region of interest" description="Disordered" evidence="2">
    <location>
        <begin position="1"/>
        <end position="25"/>
    </location>
</feature>
<dbReference type="Proteomes" id="UP000028828">
    <property type="component" value="Unassembled WGS sequence"/>
</dbReference>
<feature type="region of interest" description="Disordered" evidence="2">
    <location>
        <begin position="975"/>
        <end position="1019"/>
    </location>
</feature>
<reference evidence="3 4" key="1">
    <citation type="submission" date="2014-03" db="EMBL/GenBank/DDBJ databases">
        <authorList>
            <person name="Sibley D."/>
            <person name="Venepally P."/>
            <person name="Karamycheva S."/>
            <person name="Hadjithomas M."/>
            <person name="Khan A."/>
            <person name="Brunk B."/>
            <person name="Roos D."/>
            <person name="Caler E."/>
            <person name="Lorenzi H."/>
        </authorList>
    </citation>
    <scope>NUCLEOTIDE SEQUENCE [LARGE SCALE GENOMIC DNA]</scope>
    <source>
        <strain evidence="4">p89</strain>
    </source>
</reference>
<feature type="region of interest" description="Disordered" evidence="2">
    <location>
        <begin position="738"/>
        <end position="923"/>
    </location>
</feature>
<dbReference type="EMBL" id="AEYI02002057">
    <property type="protein sequence ID" value="KFG30436.1"/>
    <property type="molecule type" value="Genomic_DNA"/>
</dbReference>
<feature type="compositionally biased region" description="Basic and acidic residues" evidence="2">
    <location>
        <begin position="904"/>
        <end position="916"/>
    </location>
</feature>
<feature type="compositionally biased region" description="Basic and acidic residues" evidence="2">
    <location>
        <begin position="77"/>
        <end position="89"/>
    </location>
</feature>
<evidence type="ECO:0000256" key="1">
    <source>
        <dbReference type="SAM" id="Coils"/>
    </source>
</evidence>
<feature type="compositionally biased region" description="Basic and acidic residues" evidence="2">
    <location>
        <begin position="225"/>
        <end position="245"/>
    </location>
</feature>
<feature type="compositionally biased region" description="Basic and acidic residues" evidence="2">
    <location>
        <begin position="101"/>
        <end position="143"/>
    </location>
</feature>
<keyword evidence="1" id="KW-0175">Coiled coil</keyword>
<comment type="caution">
    <text evidence="3">The sequence shown here is derived from an EMBL/GenBank/DDBJ whole genome shotgun (WGS) entry which is preliminary data.</text>
</comment>
<feature type="compositionally biased region" description="Low complexity" evidence="2">
    <location>
        <begin position="822"/>
        <end position="863"/>
    </location>
</feature>
<feature type="compositionally biased region" description="Polar residues" evidence="2">
    <location>
        <begin position="337"/>
        <end position="349"/>
    </location>
</feature>
<evidence type="ECO:0000313" key="4">
    <source>
        <dbReference type="Proteomes" id="UP000028828"/>
    </source>
</evidence>
<protein>
    <submittedName>
        <fullName evidence="3">Uncharacterized protein</fullName>
    </submittedName>
</protein>
<feature type="region of interest" description="Disordered" evidence="2">
    <location>
        <begin position="44"/>
        <end position="144"/>
    </location>
</feature>
<feature type="compositionally biased region" description="Basic and acidic residues" evidence="2">
    <location>
        <begin position="795"/>
        <end position="808"/>
    </location>
</feature>
<dbReference type="VEuPathDB" id="ToxoDB:TGP89_266380"/>
<feature type="compositionally biased region" description="Basic and acidic residues" evidence="2">
    <location>
        <begin position="983"/>
        <end position="1019"/>
    </location>
</feature>
<feature type="coiled-coil region" evidence="1">
    <location>
        <begin position="415"/>
        <end position="442"/>
    </location>
</feature>
<sequence>MDVSASAARRLSGEGPEKDEEAANASEMFLDALIADTLDEMDRPFSFSSRLPSPFRTPASSFSSVASSDPSQPRPARSAEKSTREEATAERGALSAGSSRTDSEKHSEERKRGSAGEAKREKGERGRETTAQKRESEHEDLKESILSLSSDLARSIEALVEEEFFAERPLSPLVLAPRQATRLPSPSRRAQTEDDALPSPLGGEGETRWPVLRGANSKHRGRLSAADKDIRREEMTKAKGTREENAPAAETPPLVSSSGVRTHEISPFSSEASTQAERRSTDGASLGSVEDQERDEKEKGFASRSSVTLEKVLGETSSEVPALSSAPSSLSSVFPPGQQTRSDGMSTHSLKSKDAILDCLDGLAAHANALALLGAEGEPAGGDEEGISKKRRNEKLSAAAFPAPAGRKREERVTLSELSVALEAALKELASDEEEDEEYQGEKAPDVAAAETPGWKRLLFPWSRDSVEAKALGEKTRGRPTRAEVLTKEAQPPHKEKEEDCSLLAFLEEAGEGVGEDADLLFVAVGDPFRRLLGALEPWLEREGRQLTETDRMRYMRQIQVYRQLVALCTPAEAARDGETAVGRERSRDRLATQAREKSQPQTPVDENQTTEVKAAAHRPFFCLTKNVAPPSFPVSLHGAESSSRSSSSFASSYSSLLSSSSSLHSCLPSLSSPSSALPAASSAPLSSPSAAASSRAVSSPIASLSHALPVVGKFARLQALLEELREYGEPPEAVLDALMPDAENAERSELCPGVPGERGDAASPPIGEKDEATSAGTGRRGHGDFNSPFLSKSSRREEQNATREADTRQPPGSPSTFYPVSSPEFSSSSSSSSTSSSDSSSSSSSASLSSFSASSRPLFASSGEMTAGTAPRSTLQREEEERDAEVERRKKANGVQAGAKKKDRPEEKEERREEQAEPSDAEILRELLGFVGALETHAGGEGEKLQQLLQEPLKKLLEGDLSEEELLTFVASVDSDLPSEAGGKREREETKKEKRERRTKERSDEGERSKVEDGCRQQ</sequence>
<dbReference type="AlphaFoldDB" id="A0A086JE68"/>